<evidence type="ECO:0000256" key="1">
    <source>
        <dbReference type="ARBA" id="ARBA00023157"/>
    </source>
</evidence>
<keyword evidence="7" id="KW-1185">Reference proteome</keyword>
<dbReference type="FunFam" id="2.40.10.10:FF:000068">
    <property type="entry name" value="transmembrane protease serine 2"/>
    <property type="match status" value="1"/>
</dbReference>
<dbReference type="GO" id="GO:0006508">
    <property type="term" value="P:proteolysis"/>
    <property type="evidence" value="ECO:0007669"/>
    <property type="project" value="InterPro"/>
</dbReference>
<evidence type="ECO:0000256" key="2">
    <source>
        <dbReference type="ARBA" id="ARBA00024195"/>
    </source>
</evidence>
<dbReference type="InParanoid" id="A0A482X718"/>
<feature type="compositionally biased region" description="Low complexity" evidence="3">
    <location>
        <begin position="170"/>
        <end position="194"/>
    </location>
</feature>
<sequence>MKVLSVVVICCSIYTVNCYGPPPKSKKGRTTTTTEASPSDDGIIFPDQENNVSPPTSYIQNNGIGSYGGGCGGGSTGGCGRPQGQPSYNPQGQQPQPSPQQPSYSPQYPQGQSPQSSYNPQTPQGQQPQSSYNPQGQSPQPSPQQPGGNYWWQGTSSPFNPQQQPPSVPTQPSGTNIPPQNVGPAAPPNNNNQQGGYGPTHPAPSNNQPAGGSPPKPIDINNNPFLSSALAGNKPSSCGSYGGGACNPQAPNQGVAPPSYPPPSNQPIACRPGSYGGCNTGSPPHSPPLQSQTPLQPGSPSNPISSQPVNSPPKPVDIGNNPFLSSALNKPGNGCAGSYSGNCGSNQQPNLGNPSIPQGQNQYPNPQQPGQQPPQYPGSQSKPLHPGLSQIPSPQQPAQPQYPGSQQPGQPQGNPQYPENQGPGQPAAIHPGSQTQPQGGQQYPGSNQYPNSQQPGPLGNQQYPGGDQQYPNNQQPSQPGQGNPQSPESSYQGNPQKYPGSNGYTNPQQPAQPSIVNIPGGRPQQYPNTPSQVKPSYPQYGSGTTLGQQYTPQFPSTGVPCNQPNQLCVTKSACQQGVLSQSGVPGRAGFCNAATEVCCKIPTAATPDKQAPPTISYGNRPGTKGVPIGGSIYDTYPKPSLNSVTPAPTQQPYTGPLNTTPYPGCPAALKCVPITYCTAEGVMADNPVYLTREQQENRVPLTDCMNLETNTQGKCCRDPNYKDPWPAGMMMGKTPAGGNFDDGQYHPPASDNGQYKPPPQPQPAEQETSGTFSHEAGLYYNVPSSTPKGHTIKKPIGNFNQNPTAFPTKPAFANGAPVRQPAPVHEKEYPEAVNPPSNEILPPNGDTNAPLNPDTKLQPGAQTYQPGQVNKPSNPVGGGTYSPTGSAYQPNANELPVPASRPDQPSPQPQPANGQPLFQPNTGTQNGQRPISINPSSYQPGHKGSSYQPKSPANQQPSNAFPIGQPRPGSSCGIRHQAYSTSPEDAGFAEFPWQALVSSASNKTYVCGAAIIAENAVITAAHCVEELRSKEIVIKAGEWKLLSPSEKPVQVRPAAAVARHPQFSIQTLSNDLAIIVTSQVFTFDDHVDKICLPATSKPTYDQSSNCVVTGWGRKQLKAPIPGSVLHKVDVTFIPEDTCESNLRTTNLGKYFILNKGFSCALPKNPSDLCKVDVGSPIACDRGDGHYELAGVNSWDVGCQTDQMPTISSNPDAEWIDKVINTPAEELAKEEEKYFADKLKGESIDEVDIDQKPGFALGYGK</sequence>
<dbReference type="Gene3D" id="2.40.10.10">
    <property type="entry name" value="Trypsin-like serine proteases"/>
    <property type="match status" value="2"/>
</dbReference>
<dbReference type="GO" id="GO:0004252">
    <property type="term" value="F:serine-type endopeptidase activity"/>
    <property type="evidence" value="ECO:0007669"/>
    <property type="project" value="InterPro"/>
</dbReference>
<dbReference type="InterPro" id="IPR009003">
    <property type="entry name" value="Peptidase_S1_PA"/>
</dbReference>
<feature type="compositionally biased region" description="Gly residues" evidence="3">
    <location>
        <begin position="65"/>
        <end position="81"/>
    </location>
</feature>
<evidence type="ECO:0000256" key="3">
    <source>
        <dbReference type="SAM" id="MobiDB-lite"/>
    </source>
</evidence>
<evidence type="ECO:0000259" key="5">
    <source>
        <dbReference type="PROSITE" id="PS50240"/>
    </source>
</evidence>
<dbReference type="STRING" id="195883.A0A482X718"/>
<reference evidence="6 7" key="1">
    <citation type="journal article" date="2017" name="Gigascience">
        <title>Genome sequence of the small brown planthopper, Laodelphax striatellus.</title>
        <authorList>
            <person name="Zhu J."/>
            <person name="Jiang F."/>
            <person name="Wang X."/>
            <person name="Yang P."/>
            <person name="Bao Y."/>
            <person name="Zhao W."/>
            <person name="Wang W."/>
            <person name="Lu H."/>
            <person name="Wang Q."/>
            <person name="Cui N."/>
            <person name="Li J."/>
            <person name="Chen X."/>
            <person name="Luo L."/>
            <person name="Yu J."/>
            <person name="Kang L."/>
            <person name="Cui F."/>
        </authorList>
    </citation>
    <scope>NUCLEOTIDE SEQUENCE [LARGE SCALE GENOMIC DNA]</scope>
    <source>
        <strain evidence="6">Lst14</strain>
    </source>
</reference>
<feature type="compositionally biased region" description="Low complexity" evidence="3">
    <location>
        <begin position="468"/>
        <end position="487"/>
    </location>
</feature>
<comment type="similarity">
    <text evidence="2">Belongs to the peptidase S1 family. CLIP subfamily.</text>
</comment>
<dbReference type="InterPro" id="IPR001254">
    <property type="entry name" value="Trypsin_dom"/>
</dbReference>
<accession>A0A482X718</accession>
<feature type="compositionally biased region" description="Polar residues" evidence="3">
    <location>
        <begin position="451"/>
        <end position="463"/>
    </location>
</feature>
<proteinExistence type="inferred from homology"/>
<dbReference type="SMR" id="A0A482X718"/>
<dbReference type="FunCoup" id="A0A482X718">
    <property type="interactions" value="1"/>
</dbReference>
<keyword evidence="4" id="KW-0732">Signal</keyword>
<dbReference type="Pfam" id="PF18399">
    <property type="entry name" value="CLIP_SPH_Scar"/>
    <property type="match status" value="1"/>
</dbReference>
<keyword evidence="1" id="KW-1015">Disulfide bond</keyword>
<name>A0A482X718_LAOST</name>
<feature type="compositionally biased region" description="Polar residues" evidence="3">
    <location>
        <begin position="881"/>
        <end position="892"/>
    </location>
</feature>
<dbReference type="InterPro" id="IPR040973">
    <property type="entry name" value="CLIP_SPH_Scar"/>
</dbReference>
<feature type="compositionally biased region" description="Polar residues" evidence="3">
    <location>
        <begin position="525"/>
        <end position="551"/>
    </location>
</feature>
<feature type="compositionally biased region" description="Polar residues" evidence="3">
    <location>
        <begin position="339"/>
        <end position="356"/>
    </location>
</feature>
<feature type="compositionally biased region" description="Low complexity" evidence="3">
    <location>
        <begin position="82"/>
        <end position="162"/>
    </location>
</feature>
<feature type="region of interest" description="Disordered" evidence="3">
    <location>
        <begin position="22"/>
        <end position="551"/>
    </location>
</feature>
<dbReference type="InterPro" id="IPR051487">
    <property type="entry name" value="Ser/Thr_Proteases_Immune/Dev"/>
</dbReference>
<dbReference type="OrthoDB" id="10064156at2759"/>
<feature type="compositionally biased region" description="Low complexity" evidence="3">
    <location>
        <begin position="357"/>
        <end position="370"/>
    </location>
</feature>
<dbReference type="AlphaFoldDB" id="A0A482X718"/>
<comment type="caution">
    <text evidence="6">The sequence shown here is derived from an EMBL/GenBank/DDBJ whole genome shotgun (WGS) entry which is preliminary data.</text>
</comment>
<feature type="compositionally biased region" description="Polar residues" evidence="3">
    <location>
        <begin position="502"/>
        <end position="515"/>
    </location>
</feature>
<feature type="signal peptide" evidence="4">
    <location>
        <begin position="1"/>
        <end position="18"/>
    </location>
</feature>
<dbReference type="PANTHER" id="PTHR24256">
    <property type="entry name" value="TRYPTASE-RELATED"/>
    <property type="match status" value="1"/>
</dbReference>
<dbReference type="InterPro" id="IPR043504">
    <property type="entry name" value="Peptidase_S1_PA_chymotrypsin"/>
</dbReference>
<evidence type="ECO:0000313" key="6">
    <source>
        <dbReference type="EMBL" id="RZF41288.1"/>
    </source>
</evidence>
<dbReference type="CDD" id="cd00190">
    <property type="entry name" value="Tryp_SPc"/>
    <property type="match status" value="1"/>
</dbReference>
<organism evidence="6 7">
    <name type="scientific">Laodelphax striatellus</name>
    <name type="common">Small brown planthopper</name>
    <name type="synonym">Delphax striatella</name>
    <dbReference type="NCBI Taxonomy" id="195883"/>
    <lineage>
        <taxon>Eukaryota</taxon>
        <taxon>Metazoa</taxon>
        <taxon>Ecdysozoa</taxon>
        <taxon>Arthropoda</taxon>
        <taxon>Hexapoda</taxon>
        <taxon>Insecta</taxon>
        <taxon>Pterygota</taxon>
        <taxon>Neoptera</taxon>
        <taxon>Paraneoptera</taxon>
        <taxon>Hemiptera</taxon>
        <taxon>Auchenorrhyncha</taxon>
        <taxon>Fulgoroidea</taxon>
        <taxon>Delphacidae</taxon>
        <taxon>Criomorphinae</taxon>
        <taxon>Laodelphax</taxon>
    </lineage>
</organism>
<feature type="compositionally biased region" description="Polar residues" evidence="3">
    <location>
        <begin position="860"/>
        <end position="873"/>
    </location>
</feature>
<dbReference type="SUPFAM" id="SSF50494">
    <property type="entry name" value="Trypsin-like serine proteases"/>
    <property type="match status" value="1"/>
</dbReference>
<dbReference type="SMART" id="SM00020">
    <property type="entry name" value="Tryp_SPc"/>
    <property type="match status" value="1"/>
</dbReference>
<feature type="compositionally biased region" description="Low complexity" evidence="3">
    <location>
        <begin position="392"/>
        <end position="450"/>
    </location>
</feature>
<feature type="compositionally biased region" description="Polar residues" evidence="3">
    <location>
        <begin position="916"/>
        <end position="959"/>
    </location>
</feature>
<dbReference type="PROSITE" id="PS00134">
    <property type="entry name" value="TRYPSIN_HIS"/>
    <property type="match status" value="1"/>
</dbReference>
<evidence type="ECO:0000256" key="4">
    <source>
        <dbReference type="SAM" id="SignalP"/>
    </source>
</evidence>
<gene>
    <name evidence="6" type="ORF">LSTR_LSTR000002</name>
</gene>
<dbReference type="PROSITE" id="PS50240">
    <property type="entry name" value="TRYPSIN_DOM"/>
    <property type="match status" value="1"/>
</dbReference>
<feature type="domain" description="Peptidase S1" evidence="5">
    <location>
        <begin position="962"/>
        <end position="1220"/>
    </location>
</feature>
<feature type="region of interest" description="Disordered" evidence="3">
    <location>
        <begin position="727"/>
        <end position="978"/>
    </location>
</feature>
<feature type="chain" id="PRO_5019871038" description="Peptidase S1 domain-containing protein" evidence="4">
    <location>
        <begin position="19"/>
        <end position="1260"/>
    </location>
</feature>
<evidence type="ECO:0000313" key="7">
    <source>
        <dbReference type="Proteomes" id="UP000291343"/>
    </source>
</evidence>
<dbReference type="EMBL" id="QKKF02016774">
    <property type="protein sequence ID" value="RZF41288.1"/>
    <property type="molecule type" value="Genomic_DNA"/>
</dbReference>
<protein>
    <recommendedName>
        <fullName evidence="5">Peptidase S1 domain-containing protein</fullName>
    </recommendedName>
</protein>
<dbReference type="InterPro" id="IPR018114">
    <property type="entry name" value="TRYPSIN_HIS"/>
</dbReference>
<feature type="compositionally biased region" description="Polar residues" evidence="3">
    <location>
        <begin position="48"/>
        <end position="62"/>
    </location>
</feature>
<dbReference type="Proteomes" id="UP000291343">
    <property type="component" value="Unassembled WGS sequence"/>
</dbReference>
<feature type="compositionally biased region" description="Low complexity" evidence="3">
    <location>
        <begin position="288"/>
        <end position="301"/>
    </location>
</feature>
<dbReference type="Pfam" id="PF00089">
    <property type="entry name" value="Trypsin"/>
    <property type="match status" value="1"/>
</dbReference>